<dbReference type="Gene3D" id="1.10.1740.10">
    <property type="match status" value="1"/>
</dbReference>
<proteinExistence type="inferred from homology"/>
<feature type="domain" description="RNA polymerase sigma factor 70 region 4 type 2" evidence="6">
    <location>
        <begin position="131"/>
        <end position="181"/>
    </location>
</feature>
<dbReference type="InterPro" id="IPR007627">
    <property type="entry name" value="RNA_pol_sigma70_r2"/>
</dbReference>
<dbReference type="InterPro" id="IPR013249">
    <property type="entry name" value="RNA_pol_sigma70_r4_t2"/>
</dbReference>
<evidence type="ECO:0000256" key="1">
    <source>
        <dbReference type="ARBA" id="ARBA00010641"/>
    </source>
</evidence>
<keyword evidence="8" id="KW-1185">Reference proteome</keyword>
<dbReference type="SUPFAM" id="SSF88659">
    <property type="entry name" value="Sigma3 and sigma4 domains of RNA polymerase sigma factors"/>
    <property type="match status" value="1"/>
</dbReference>
<dbReference type="InterPro" id="IPR013324">
    <property type="entry name" value="RNA_pol_sigma_r3/r4-like"/>
</dbReference>
<dbReference type="NCBIfam" id="NF006930">
    <property type="entry name" value="PRK09415.1"/>
    <property type="match status" value="1"/>
</dbReference>
<dbReference type="InterPro" id="IPR039425">
    <property type="entry name" value="RNA_pol_sigma-70-like"/>
</dbReference>
<comment type="caution">
    <text evidence="7">The sequence shown here is derived from an EMBL/GenBank/DDBJ whole genome shotgun (WGS) entry which is preliminary data.</text>
</comment>
<reference evidence="7 8" key="1">
    <citation type="submission" date="2016-10" db="EMBL/GenBank/DDBJ databases">
        <authorList>
            <person name="Varghese N."/>
            <person name="Submissions S."/>
        </authorList>
    </citation>
    <scope>NUCLEOTIDE SEQUENCE [LARGE SCALE GENOMIC DNA]</scope>
    <source>
        <strain evidence="7 8">DSM 13796</strain>
    </source>
</reference>
<dbReference type="PANTHER" id="PTHR43133:SF60">
    <property type="entry name" value="RNA POLYMERASE SIGMA FACTOR SIGV"/>
    <property type="match status" value="1"/>
</dbReference>
<dbReference type="PANTHER" id="PTHR43133">
    <property type="entry name" value="RNA POLYMERASE ECF-TYPE SIGMA FACTO"/>
    <property type="match status" value="1"/>
</dbReference>
<keyword evidence="2" id="KW-0805">Transcription regulation</keyword>
<dbReference type="Proteomes" id="UP000182762">
    <property type="component" value="Unassembled WGS sequence"/>
</dbReference>
<dbReference type="Gene3D" id="1.10.10.10">
    <property type="entry name" value="Winged helix-like DNA-binding domain superfamily/Winged helix DNA-binding domain"/>
    <property type="match status" value="1"/>
</dbReference>
<evidence type="ECO:0000313" key="8">
    <source>
        <dbReference type="Proteomes" id="UP000182762"/>
    </source>
</evidence>
<keyword evidence="4" id="KW-0804">Transcription</keyword>
<dbReference type="CDD" id="cd06171">
    <property type="entry name" value="Sigma70_r4"/>
    <property type="match status" value="1"/>
</dbReference>
<evidence type="ECO:0000256" key="3">
    <source>
        <dbReference type="ARBA" id="ARBA00023082"/>
    </source>
</evidence>
<dbReference type="EMBL" id="FOXX01000002">
    <property type="protein sequence ID" value="SFQ42192.1"/>
    <property type="molecule type" value="Genomic_DNA"/>
</dbReference>
<sequence length="194" mass="23193">MKREEGGVRMSEIALEKLIQEDQCDEVLQELMIDYGQDVLQLVYSYVKSREIAEDLTQEIFVKCYKALPTYKGQAKMKTWLWRIAINHCKDYFKSWHYRKVMVSEKLSLFSSPKQKSVEEEVIQKSEDESLVSVVMNLPIKYREVIYLFYFEEMSLKQIEELIGIKQNTVKTRLRRAKELLKDELKEAEQWMKN</sequence>
<dbReference type="Pfam" id="PF04542">
    <property type="entry name" value="Sigma70_r2"/>
    <property type="match status" value="1"/>
</dbReference>
<protein>
    <submittedName>
        <fullName evidence="7">RNA polymerase sigma-70 factor, ECF subfamily</fullName>
    </submittedName>
</protein>
<dbReference type="SUPFAM" id="SSF88946">
    <property type="entry name" value="Sigma2 domain of RNA polymerase sigma factors"/>
    <property type="match status" value="1"/>
</dbReference>
<evidence type="ECO:0000259" key="5">
    <source>
        <dbReference type="Pfam" id="PF04542"/>
    </source>
</evidence>
<name>A0A1I5YDB9_9BACI</name>
<keyword evidence="3" id="KW-0731">Sigma factor</keyword>
<evidence type="ECO:0000313" key="7">
    <source>
        <dbReference type="EMBL" id="SFQ42192.1"/>
    </source>
</evidence>
<dbReference type="NCBIfam" id="TIGR02937">
    <property type="entry name" value="sigma70-ECF"/>
    <property type="match status" value="1"/>
</dbReference>
<comment type="similarity">
    <text evidence="1">Belongs to the sigma-70 factor family. ECF subfamily.</text>
</comment>
<feature type="domain" description="RNA polymerase sigma-70 region 2" evidence="5">
    <location>
        <begin position="34"/>
        <end position="95"/>
    </location>
</feature>
<evidence type="ECO:0000259" key="6">
    <source>
        <dbReference type="Pfam" id="PF08281"/>
    </source>
</evidence>
<organism evidence="7 8">
    <name type="scientific">Priestia endophytica DSM 13796</name>
    <dbReference type="NCBI Taxonomy" id="1121089"/>
    <lineage>
        <taxon>Bacteria</taxon>
        <taxon>Bacillati</taxon>
        <taxon>Bacillota</taxon>
        <taxon>Bacilli</taxon>
        <taxon>Bacillales</taxon>
        <taxon>Bacillaceae</taxon>
        <taxon>Priestia</taxon>
    </lineage>
</organism>
<dbReference type="InterPro" id="IPR036388">
    <property type="entry name" value="WH-like_DNA-bd_sf"/>
</dbReference>
<accession>A0A1I5YDB9</accession>
<evidence type="ECO:0000256" key="2">
    <source>
        <dbReference type="ARBA" id="ARBA00023015"/>
    </source>
</evidence>
<evidence type="ECO:0000256" key="4">
    <source>
        <dbReference type="ARBA" id="ARBA00023163"/>
    </source>
</evidence>
<dbReference type="Pfam" id="PF08281">
    <property type="entry name" value="Sigma70_r4_2"/>
    <property type="match status" value="1"/>
</dbReference>
<gene>
    <name evidence="7" type="ORF">SAMN02745910_01390</name>
</gene>
<dbReference type="InterPro" id="IPR013325">
    <property type="entry name" value="RNA_pol_sigma_r2"/>
</dbReference>
<dbReference type="InterPro" id="IPR014284">
    <property type="entry name" value="RNA_pol_sigma-70_dom"/>
</dbReference>